<dbReference type="Proteomes" id="UP000028582">
    <property type="component" value="Unassembled WGS sequence"/>
</dbReference>
<dbReference type="Pfam" id="PF12796">
    <property type="entry name" value="Ank_2"/>
    <property type="match status" value="2"/>
</dbReference>
<dbReference type="EMBL" id="ANJA01002865">
    <property type="protein sequence ID" value="ETO67658.1"/>
    <property type="molecule type" value="Genomic_DNA"/>
</dbReference>
<dbReference type="Pfam" id="PF13637">
    <property type="entry name" value="Ank_4"/>
    <property type="match status" value="1"/>
</dbReference>
<evidence type="ECO:0000313" key="1">
    <source>
        <dbReference type="EMBL" id="ETO67658.1"/>
    </source>
</evidence>
<comment type="caution">
    <text evidence="1">The sequence shown here is derived from an EMBL/GenBank/DDBJ whole genome shotgun (WGS) entry which is preliminary data.</text>
</comment>
<dbReference type="SUPFAM" id="SSF48403">
    <property type="entry name" value="Ankyrin repeat"/>
    <property type="match status" value="1"/>
</dbReference>
<evidence type="ECO:0000313" key="2">
    <source>
        <dbReference type="Proteomes" id="UP000028582"/>
    </source>
</evidence>
<protein>
    <submittedName>
        <fullName evidence="1">Uncharacterized protein</fullName>
    </submittedName>
</protein>
<gene>
    <name evidence="1" type="ORF">F444_15443</name>
</gene>
<proteinExistence type="predicted"/>
<accession>A0A080ZLZ7</accession>
<name>A0A080ZLZ7_PHYNI</name>
<dbReference type="PANTHER" id="PTHR46586:SF3">
    <property type="entry name" value="ANKYRIN REPEAT-CONTAINING PROTEIN"/>
    <property type="match status" value="1"/>
</dbReference>
<reference evidence="1 2" key="1">
    <citation type="submission" date="2013-11" db="EMBL/GenBank/DDBJ databases">
        <title>The Genome Sequence of Phytophthora parasitica P1976.</title>
        <authorList>
            <consortium name="The Broad Institute Genomics Platform"/>
            <person name="Russ C."/>
            <person name="Tyler B."/>
            <person name="Panabieres F."/>
            <person name="Shan W."/>
            <person name="Tripathy S."/>
            <person name="Grunwald N."/>
            <person name="Machado M."/>
            <person name="Johnson C.S."/>
            <person name="Walker B."/>
            <person name="Young S."/>
            <person name="Zeng Q."/>
            <person name="Gargeya S."/>
            <person name="Fitzgerald M."/>
            <person name="Haas B."/>
            <person name="Abouelleil A."/>
            <person name="Allen A.W."/>
            <person name="Alvarado L."/>
            <person name="Arachchi H.M."/>
            <person name="Berlin A.M."/>
            <person name="Chapman S.B."/>
            <person name="Gainer-Dewar J."/>
            <person name="Goldberg J."/>
            <person name="Griggs A."/>
            <person name="Gujja S."/>
            <person name="Hansen M."/>
            <person name="Howarth C."/>
            <person name="Imamovic A."/>
            <person name="Ireland A."/>
            <person name="Larimer J."/>
            <person name="McCowan C."/>
            <person name="Murphy C."/>
            <person name="Pearson M."/>
            <person name="Poon T.W."/>
            <person name="Priest M."/>
            <person name="Roberts A."/>
            <person name="Saif S."/>
            <person name="Shea T."/>
            <person name="Sisk P."/>
            <person name="Sykes S."/>
            <person name="Wortman J."/>
            <person name="Nusbaum C."/>
            <person name="Birren B."/>
        </authorList>
    </citation>
    <scope>NUCLEOTIDE SEQUENCE [LARGE SCALE GENOMIC DNA]</scope>
    <source>
        <strain evidence="1 2">P1976</strain>
    </source>
</reference>
<dbReference type="InterPro" id="IPR052050">
    <property type="entry name" value="SecEffector_AnkRepeat"/>
</dbReference>
<organism evidence="1 2">
    <name type="scientific">Phytophthora nicotianae P1976</name>
    <dbReference type="NCBI Taxonomy" id="1317066"/>
    <lineage>
        <taxon>Eukaryota</taxon>
        <taxon>Sar</taxon>
        <taxon>Stramenopiles</taxon>
        <taxon>Oomycota</taxon>
        <taxon>Peronosporomycetes</taxon>
        <taxon>Peronosporales</taxon>
        <taxon>Peronosporaceae</taxon>
        <taxon>Phytophthora</taxon>
    </lineage>
</organism>
<dbReference type="SMART" id="SM00248">
    <property type="entry name" value="ANK"/>
    <property type="match status" value="4"/>
</dbReference>
<dbReference type="PANTHER" id="PTHR46586">
    <property type="entry name" value="ANKYRIN REPEAT-CONTAINING PROTEIN"/>
    <property type="match status" value="1"/>
</dbReference>
<sequence length="654" mass="72809">MVTLQTFIHELLCSSAQRRPPATGLRDGVVSASYPPYVRVSLTTRRLLQIHLRPMRGTPTSEMAPEPLTSVLVVARSQPGIAELSHVTDTLSAFLDHSSSLPLARACAVDSVSLLQRVWDISKSRETVMDPWCQPTNTWCPSRMLWTNRFYYQDQFSKGMIEACTHADVRSVQWLIDQFTGCAVPLEAVEAASQRGKRDILQLLLKVHEQHKKASMPGARNPTDKKPHQVKFWESNALLAAATGGHGDLVIWLYTDVFHGFYMQSNQEVMDELARHGDMETVRRLVSDGWQPPRLDYAAEGGNIAMVQWLLDQNRDVGKQWALKNAASKGHLEIVKLLVDEDMVYLDGEAFCEAATHGHLLIVQWLKENNLGWNMAYKAIDLAASNGHLEVVQYLHSSCSVTCTHHTMRTAASSGHLPVVEWLHEQFGNQSSVNLYAAGSKQQFNTTVMDIAAMNGHLQVMKYLHKVALTMESVTAVDEEILEKTVPTCTSAVIQFAAAGGHLDVLNWLHENYWVEPSVDIMDVAATSGNLEMVKWLHDHAAARFSPAAMDGAGKEGHLAVVKWLHENSPEGCTAKAIDEAAAMGRLDVVQWLTENRSEGCSTKALDGAMNGDHFDVALLLTTKYPELGKNSDFEFIDNDHIRAWVEEMYPTYS</sequence>
<dbReference type="OrthoDB" id="90993at2759"/>
<dbReference type="InterPro" id="IPR002110">
    <property type="entry name" value="Ankyrin_rpt"/>
</dbReference>
<dbReference type="AlphaFoldDB" id="A0A080ZLZ7"/>
<dbReference type="Gene3D" id="1.25.40.20">
    <property type="entry name" value="Ankyrin repeat-containing domain"/>
    <property type="match status" value="2"/>
</dbReference>
<dbReference type="InterPro" id="IPR036770">
    <property type="entry name" value="Ankyrin_rpt-contain_sf"/>
</dbReference>